<dbReference type="PANTHER" id="PTHR10302">
    <property type="entry name" value="SINGLE-STRANDED DNA-BINDING PROTEIN"/>
    <property type="match status" value="1"/>
</dbReference>
<dbReference type="PANTHER" id="PTHR10302:SF27">
    <property type="entry name" value="SINGLE-STRANDED DNA-BINDING PROTEIN"/>
    <property type="match status" value="1"/>
</dbReference>
<sequence>MASLNKVLIIGNLGRDPETRFATEGGLQITTINVATSRSYRSQASGQLVEETEWHRIVFFGKQAETIQKYLRKGSAVYVEGRLRTRKWEKDGVTHYATEIMGENFQFLDRRSDSGASSYPADSYSSEPAFNSQQYGARQAPAQGFEKPVSQAPAYQQPAYNRPAQQAPAAPQPAPNADPFGGDDEDIPF</sequence>
<comment type="caution">
    <text evidence="5">The sequence shown here is derived from an EMBL/GenBank/DDBJ whole genome shotgun (WGS) entry which is preliminary data.</text>
</comment>
<feature type="compositionally biased region" description="Polar residues" evidence="4">
    <location>
        <begin position="123"/>
        <end position="136"/>
    </location>
</feature>
<dbReference type="NCBIfam" id="TIGR00621">
    <property type="entry name" value="ssb"/>
    <property type="match status" value="1"/>
</dbReference>
<evidence type="ECO:0000256" key="4">
    <source>
        <dbReference type="SAM" id="MobiDB-lite"/>
    </source>
</evidence>
<protein>
    <recommendedName>
        <fullName evidence="2 3">Single-stranded DNA-binding protein</fullName>
        <shortName evidence="2">SSB</shortName>
    </recommendedName>
</protein>
<dbReference type="GO" id="GO:0003697">
    <property type="term" value="F:single-stranded DNA binding"/>
    <property type="evidence" value="ECO:0007669"/>
    <property type="project" value="UniProtKB-UniRule"/>
</dbReference>
<organism evidence="5 6">
    <name type="scientific">Turicimonas muris</name>
    <dbReference type="NCBI Taxonomy" id="1796652"/>
    <lineage>
        <taxon>Bacteria</taxon>
        <taxon>Pseudomonadati</taxon>
        <taxon>Pseudomonadota</taxon>
        <taxon>Betaproteobacteria</taxon>
        <taxon>Burkholderiales</taxon>
        <taxon>Sutterellaceae</taxon>
        <taxon>Turicimonas</taxon>
    </lineage>
</organism>
<feature type="compositionally biased region" description="Low complexity" evidence="4">
    <location>
        <begin position="151"/>
        <end position="169"/>
    </location>
</feature>
<dbReference type="RefSeq" id="WP_066594139.1">
    <property type="nucleotide sequence ID" value="NZ_CAJTBZ010000003.1"/>
</dbReference>
<keyword evidence="2" id="KW-0234">DNA repair</keyword>
<keyword evidence="2" id="KW-0227">DNA damage</keyword>
<comment type="function">
    <text evidence="2">Plays an important role in DNA replication, recombination and repair. Binds to ssDNA and to an array of partner proteins to recruit them to their sites of action during DNA metabolism.</text>
</comment>
<dbReference type="GO" id="GO:0009295">
    <property type="term" value="C:nucleoid"/>
    <property type="evidence" value="ECO:0007669"/>
    <property type="project" value="TreeGrafter"/>
</dbReference>
<dbReference type="InterPro" id="IPR011344">
    <property type="entry name" value="ssDNA-bd"/>
</dbReference>
<evidence type="ECO:0000313" key="6">
    <source>
        <dbReference type="Proteomes" id="UP000214610"/>
    </source>
</evidence>
<comment type="caution">
    <text evidence="2">Lacks conserved residue(s) required for the propagation of feature annotation.</text>
</comment>
<accession>A0A227KDX2</accession>
<dbReference type="PROSITE" id="PS50935">
    <property type="entry name" value="SSB"/>
    <property type="match status" value="1"/>
</dbReference>
<dbReference type="CDD" id="cd04496">
    <property type="entry name" value="SSB_OBF"/>
    <property type="match status" value="1"/>
</dbReference>
<dbReference type="GeneID" id="78362103"/>
<keyword evidence="1 2" id="KW-0238">DNA-binding</keyword>
<dbReference type="Pfam" id="PF00436">
    <property type="entry name" value="SSB"/>
    <property type="match status" value="1"/>
</dbReference>
<dbReference type="InterPro" id="IPR000424">
    <property type="entry name" value="Primosome_PriB/ssb"/>
</dbReference>
<feature type="short sequence motif" description="Important for interaction with partner proteins" evidence="2">
    <location>
        <begin position="184"/>
        <end position="189"/>
    </location>
</feature>
<dbReference type="SUPFAM" id="SSF50249">
    <property type="entry name" value="Nucleic acid-binding proteins"/>
    <property type="match status" value="1"/>
</dbReference>
<keyword evidence="2" id="KW-0235">DNA replication</keyword>
<dbReference type="AlphaFoldDB" id="A0A227KDX2"/>
<gene>
    <name evidence="5" type="ORF">ADH67_10835</name>
</gene>
<proteinExistence type="inferred from homology"/>
<feature type="region of interest" description="Disordered" evidence="4">
    <location>
        <begin position="116"/>
        <end position="189"/>
    </location>
</feature>
<comment type="subunit">
    <text evidence="2">Homotetramer.</text>
</comment>
<name>A0A227KDX2_9BURK</name>
<keyword evidence="2" id="KW-0233">DNA recombination</keyword>
<evidence type="ECO:0000256" key="3">
    <source>
        <dbReference type="RuleBase" id="RU000524"/>
    </source>
</evidence>
<dbReference type="GO" id="GO:0006260">
    <property type="term" value="P:DNA replication"/>
    <property type="evidence" value="ECO:0007669"/>
    <property type="project" value="UniProtKB-UniRule"/>
</dbReference>
<dbReference type="Gene3D" id="2.40.50.140">
    <property type="entry name" value="Nucleic acid-binding proteins"/>
    <property type="match status" value="1"/>
</dbReference>
<dbReference type="InterPro" id="IPR012340">
    <property type="entry name" value="NA-bd_OB-fold"/>
</dbReference>
<evidence type="ECO:0000313" key="5">
    <source>
        <dbReference type="EMBL" id="OXE45639.1"/>
    </source>
</evidence>
<reference evidence="6" key="1">
    <citation type="submission" date="2017-05" db="EMBL/GenBank/DDBJ databases">
        <title>Improved OligoMM genomes.</title>
        <authorList>
            <person name="Garzetti D."/>
        </authorList>
    </citation>
    <scope>NUCLEOTIDE SEQUENCE [LARGE SCALE GENOMIC DNA]</scope>
    <source>
        <strain evidence="6">YL45</strain>
    </source>
</reference>
<evidence type="ECO:0000256" key="1">
    <source>
        <dbReference type="ARBA" id="ARBA00023125"/>
    </source>
</evidence>
<dbReference type="HAMAP" id="MF_00984">
    <property type="entry name" value="SSB"/>
    <property type="match status" value="1"/>
</dbReference>
<evidence type="ECO:0000256" key="2">
    <source>
        <dbReference type="HAMAP-Rule" id="MF_00984"/>
    </source>
</evidence>
<dbReference type="EMBL" id="NHMP01000008">
    <property type="protein sequence ID" value="OXE45639.1"/>
    <property type="molecule type" value="Genomic_DNA"/>
</dbReference>
<keyword evidence="6" id="KW-1185">Reference proteome</keyword>
<dbReference type="Proteomes" id="UP000214610">
    <property type="component" value="Unassembled WGS sequence"/>
</dbReference>
<dbReference type="GO" id="GO:0006310">
    <property type="term" value="P:DNA recombination"/>
    <property type="evidence" value="ECO:0007669"/>
    <property type="project" value="UniProtKB-UniRule"/>
</dbReference>
<dbReference type="GO" id="GO:0006281">
    <property type="term" value="P:DNA repair"/>
    <property type="evidence" value="ECO:0007669"/>
    <property type="project" value="UniProtKB-UniRule"/>
</dbReference>